<keyword evidence="3" id="KW-1185">Reference proteome</keyword>
<dbReference type="PROSITE" id="PS50082">
    <property type="entry name" value="WD_REPEATS_2"/>
    <property type="match status" value="1"/>
</dbReference>
<reference evidence="2 3" key="1">
    <citation type="submission" date="2022-12" db="EMBL/GenBank/DDBJ databases">
        <title>Chromosome-level genome of Tegillarca granosa.</title>
        <authorList>
            <person name="Kim J."/>
        </authorList>
    </citation>
    <scope>NUCLEOTIDE SEQUENCE [LARGE SCALE GENOMIC DNA]</scope>
    <source>
        <strain evidence="2">Teg-2019</strain>
        <tissue evidence="2">Adductor muscle</tissue>
    </source>
</reference>
<dbReference type="InterPro" id="IPR040066">
    <property type="entry name" value="WDR31"/>
</dbReference>
<protein>
    <submittedName>
        <fullName evidence="2">Uncharacterized protein</fullName>
    </submittedName>
</protein>
<organism evidence="2 3">
    <name type="scientific">Tegillarca granosa</name>
    <name type="common">Malaysian cockle</name>
    <name type="synonym">Anadara granosa</name>
    <dbReference type="NCBI Taxonomy" id="220873"/>
    <lineage>
        <taxon>Eukaryota</taxon>
        <taxon>Metazoa</taxon>
        <taxon>Spiralia</taxon>
        <taxon>Lophotrochozoa</taxon>
        <taxon>Mollusca</taxon>
        <taxon>Bivalvia</taxon>
        <taxon>Autobranchia</taxon>
        <taxon>Pteriomorphia</taxon>
        <taxon>Arcoida</taxon>
        <taxon>Arcoidea</taxon>
        <taxon>Arcidae</taxon>
        <taxon>Tegillarca</taxon>
    </lineage>
</organism>
<dbReference type="Gene3D" id="2.130.10.10">
    <property type="entry name" value="YVTN repeat-like/Quinoprotein amine dehydrogenase"/>
    <property type="match status" value="1"/>
</dbReference>
<dbReference type="InterPro" id="IPR015943">
    <property type="entry name" value="WD40/YVTN_repeat-like_dom_sf"/>
</dbReference>
<dbReference type="Proteomes" id="UP001217089">
    <property type="component" value="Unassembled WGS sequence"/>
</dbReference>
<dbReference type="Pfam" id="PF00400">
    <property type="entry name" value="WD40"/>
    <property type="match status" value="1"/>
</dbReference>
<dbReference type="PROSITE" id="PS50294">
    <property type="entry name" value="WD_REPEATS_REGION"/>
    <property type="match status" value="1"/>
</dbReference>
<proteinExistence type="predicted"/>
<dbReference type="PANTHER" id="PTHR19869">
    <property type="entry name" value="SPERMATID WD-REPEAT PROTEIN"/>
    <property type="match status" value="1"/>
</dbReference>
<dbReference type="InterPro" id="IPR001680">
    <property type="entry name" value="WD40_rpt"/>
</dbReference>
<sequence>MCCDVSKDGYYCVTCSNGFGGNGCEATLWDLRERRIVHEFKGHSEAIESCIFLPLPGRPLIATSSRDFSVKIWDRDSKACITDFVISGSGPLTSLICYEDN</sequence>
<dbReference type="SMART" id="SM00320">
    <property type="entry name" value="WD40"/>
    <property type="match status" value="1"/>
</dbReference>
<feature type="non-terminal residue" evidence="2">
    <location>
        <position position="101"/>
    </location>
</feature>
<dbReference type="EMBL" id="JARBDR010000919">
    <property type="protein sequence ID" value="KAJ8300106.1"/>
    <property type="molecule type" value="Genomic_DNA"/>
</dbReference>
<evidence type="ECO:0000256" key="1">
    <source>
        <dbReference type="PROSITE-ProRule" id="PRU00221"/>
    </source>
</evidence>
<comment type="caution">
    <text evidence="2">The sequence shown here is derived from an EMBL/GenBank/DDBJ whole genome shotgun (WGS) entry which is preliminary data.</text>
</comment>
<accession>A0ABQ9E6R2</accession>
<gene>
    <name evidence="2" type="ORF">KUTeg_021625</name>
</gene>
<feature type="repeat" description="WD" evidence="1">
    <location>
        <begin position="40"/>
        <end position="83"/>
    </location>
</feature>
<dbReference type="PANTHER" id="PTHR19869:SF1">
    <property type="entry name" value="WD REPEAT-CONTAINING PROTEIN 31"/>
    <property type="match status" value="1"/>
</dbReference>
<name>A0ABQ9E6R2_TEGGR</name>
<dbReference type="SUPFAM" id="SSF50978">
    <property type="entry name" value="WD40 repeat-like"/>
    <property type="match status" value="1"/>
</dbReference>
<dbReference type="InterPro" id="IPR036322">
    <property type="entry name" value="WD40_repeat_dom_sf"/>
</dbReference>
<evidence type="ECO:0000313" key="2">
    <source>
        <dbReference type="EMBL" id="KAJ8300106.1"/>
    </source>
</evidence>
<evidence type="ECO:0000313" key="3">
    <source>
        <dbReference type="Proteomes" id="UP001217089"/>
    </source>
</evidence>
<keyword evidence="1" id="KW-0853">WD repeat</keyword>